<feature type="region of interest" description="Disordered" evidence="1">
    <location>
        <begin position="36"/>
        <end position="65"/>
    </location>
</feature>
<dbReference type="PANTHER" id="PTHR12069:SF0">
    <property type="entry name" value="DNA-DIRECTED RNA POLYMERASE III SUBUNIT RPC5"/>
    <property type="match status" value="1"/>
</dbReference>
<accession>A0A9J6ES92</accession>
<reference evidence="2" key="1">
    <citation type="journal article" date="2020" name="Cell">
        <title>Large-Scale Comparative Analyses of Tick Genomes Elucidate Their Genetic Diversity and Vector Capacities.</title>
        <authorList>
            <consortium name="Tick Genome and Microbiome Consortium (TIGMIC)"/>
            <person name="Jia N."/>
            <person name="Wang J."/>
            <person name="Shi W."/>
            <person name="Du L."/>
            <person name="Sun Y."/>
            <person name="Zhan W."/>
            <person name="Jiang J.F."/>
            <person name="Wang Q."/>
            <person name="Zhang B."/>
            <person name="Ji P."/>
            <person name="Bell-Sakyi L."/>
            <person name="Cui X.M."/>
            <person name="Yuan T.T."/>
            <person name="Jiang B.G."/>
            <person name="Yang W.F."/>
            <person name="Lam T.T."/>
            <person name="Chang Q.C."/>
            <person name="Ding S.J."/>
            <person name="Wang X.J."/>
            <person name="Zhu J.G."/>
            <person name="Ruan X.D."/>
            <person name="Zhao L."/>
            <person name="Wei J.T."/>
            <person name="Ye R.Z."/>
            <person name="Que T.C."/>
            <person name="Du C.H."/>
            <person name="Zhou Y.H."/>
            <person name="Cheng J.X."/>
            <person name="Dai P.F."/>
            <person name="Guo W.B."/>
            <person name="Han X.H."/>
            <person name="Huang E.J."/>
            <person name="Li L.F."/>
            <person name="Wei W."/>
            <person name="Gao Y.C."/>
            <person name="Liu J.Z."/>
            <person name="Shao H.Z."/>
            <person name="Wang X."/>
            <person name="Wang C.C."/>
            <person name="Yang T.C."/>
            <person name="Huo Q.B."/>
            <person name="Li W."/>
            <person name="Chen H.Y."/>
            <person name="Chen S.E."/>
            <person name="Zhou L.G."/>
            <person name="Ni X.B."/>
            <person name="Tian J.H."/>
            <person name="Sheng Y."/>
            <person name="Liu T."/>
            <person name="Pan Y.S."/>
            <person name="Xia L.Y."/>
            <person name="Li J."/>
            <person name="Zhao F."/>
            <person name="Cao W.C."/>
        </authorList>
    </citation>
    <scope>NUCLEOTIDE SEQUENCE</scope>
    <source>
        <strain evidence="2">Rmic-2018</strain>
    </source>
</reference>
<dbReference type="GO" id="GO:0005666">
    <property type="term" value="C:RNA polymerase III complex"/>
    <property type="evidence" value="ECO:0007669"/>
    <property type="project" value="TreeGrafter"/>
</dbReference>
<feature type="compositionally biased region" description="Low complexity" evidence="1">
    <location>
        <begin position="462"/>
        <end position="504"/>
    </location>
</feature>
<dbReference type="VEuPathDB" id="VectorBase:LOC119179764"/>
<sequence length="528" mass="58753">MAAPVASADATSQDDDDEVVQEVELEFALDTRNSSYDRLRGEQLAANADGGGDRSSGQKQTFNSSMMDRQLLTSTKSSSSAEAYAVGILRPGELHLSPVSAVLQMNPSFPYLDQSDKKAKAAEAAMEEDEEVDEPKAVTVRFAHQETDRAKRAREKSFRFIHQKQESEPWVEATFHNFGTELSGVERAMLICPQMDRDESELPKTLPDYFKDLVVDECVLFFVFRADTKTSTKGSREVSMHMLSKLPVQDQIKAVLMSAKVTNFAKLMAALPPKSDTSSVVRFLQQVALLVQGCWVVKSDVLYPKDSFSPKTGVPAETMSRARDFLMFLFTQSRVVVQTKFSDTVRVNVKTLLEDMAKPTPDGWEFMLPYDRDFVSRYPDVVQRQKMLWEAKQQFLSKSFRLTRQEGQGKPSVTLSIMGLCHLRLTYGPMLVNSCLNTMHLMQSPPASTKGRQQKKRVRSRTNSTASDGSGSDSGTMTNGKDAPSKVGSSGPSKAASAAKRANSRPYRSMVTASYLANHFHILHDAWV</sequence>
<evidence type="ECO:0008006" key="4">
    <source>
        <dbReference type="Google" id="ProtNLM"/>
    </source>
</evidence>
<evidence type="ECO:0000256" key="1">
    <source>
        <dbReference type="SAM" id="MobiDB-lite"/>
    </source>
</evidence>
<feature type="compositionally biased region" description="Polar residues" evidence="1">
    <location>
        <begin position="55"/>
        <end position="65"/>
    </location>
</feature>
<evidence type="ECO:0000313" key="3">
    <source>
        <dbReference type="Proteomes" id="UP000821866"/>
    </source>
</evidence>
<dbReference type="Proteomes" id="UP000821866">
    <property type="component" value="Chromosome 10"/>
</dbReference>
<dbReference type="EMBL" id="JABSTU010000002">
    <property type="protein sequence ID" value="KAH8037052.1"/>
    <property type="molecule type" value="Genomic_DNA"/>
</dbReference>
<keyword evidence="3" id="KW-1185">Reference proteome</keyword>
<evidence type="ECO:0000313" key="2">
    <source>
        <dbReference type="EMBL" id="KAH8037052.1"/>
    </source>
</evidence>
<organism evidence="2 3">
    <name type="scientific">Rhipicephalus microplus</name>
    <name type="common">Cattle tick</name>
    <name type="synonym">Boophilus microplus</name>
    <dbReference type="NCBI Taxonomy" id="6941"/>
    <lineage>
        <taxon>Eukaryota</taxon>
        <taxon>Metazoa</taxon>
        <taxon>Ecdysozoa</taxon>
        <taxon>Arthropoda</taxon>
        <taxon>Chelicerata</taxon>
        <taxon>Arachnida</taxon>
        <taxon>Acari</taxon>
        <taxon>Parasitiformes</taxon>
        <taxon>Ixodida</taxon>
        <taxon>Ixodoidea</taxon>
        <taxon>Ixodidae</taxon>
        <taxon>Rhipicephalinae</taxon>
        <taxon>Rhipicephalus</taxon>
        <taxon>Boophilus</taxon>
    </lineage>
</organism>
<comment type="caution">
    <text evidence="2">The sequence shown here is derived from an EMBL/GenBank/DDBJ whole genome shotgun (WGS) entry which is preliminary data.</text>
</comment>
<protein>
    <recommendedName>
        <fullName evidence="4">DNA-directed RNA polymerase III subunit RPC5</fullName>
    </recommendedName>
</protein>
<dbReference type="InterPro" id="IPR006886">
    <property type="entry name" value="RNA_pol_III_Rpc5"/>
</dbReference>
<gene>
    <name evidence="2" type="ORF">HPB51_008476</name>
</gene>
<dbReference type="PANTHER" id="PTHR12069">
    <property type="entry name" value="DNA-DIRECTED RNA POLYMERASES III 80 KDA POLYPEPTIDE RNA POLYMERASE III SUBUNIT 5"/>
    <property type="match status" value="1"/>
</dbReference>
<proteinExistence type="predicted"/>
<name>A0A9J6ES92_RHIMP</name>
<dbReference type="Pfam" id="PF04801">
    <property type="entry name" value="RPC5"/>
    <property type="match status" value="1"/>
</dbReference>
<dbReference type="GO" id="GO:0042797">
    <property type="term" value="P:tRNA transcription by RNA polymerase III"/>
    <property type="evidence" value="ECO:0007669"/>
    <property type="project" value="TreeGrafter"/>
</dbReference>
<reference evidence="2" key="2">
    <citation type="submission" date="2021-09" db="EMBL/GenBank/DDBJ databases">
        <authorList>
            <person name="Jia N."/>
            <person name="Wang J."/>
            <person name="Shi W."/>
            <person name="Du L."/>
            <person name="Sun Y."/>
            <person name="Zhan W."/>
            <person name="Jiang J."/>
            <person name="Wang Q."/>
            <person name="Zhang B."/>
            <person name="Ji P."/>
            <person name="Sakyi L.B."/>
            <person name="Cui X."/>
            <person name="Yuan T."/>
            <person name="Jiang B."/>
            <person name="Yang W."/>
            <person name="Lam T.T.-Y."/>
            <person name="Chang Q."/>
            <person name="Ding S."/>
            <person name="Wang X."/>
            <person name="Zhu J."/>
            <person name="Ruan X."/>
            <person name="Zhao L."/>
            <person name="Wei J."/>
            <person name="Que T."/>
            <person name="Du C."/>
            <person name="Cheng J."/>
            <person name="Dai P."/>
            <person name="Han X."/>
            <person name="Huang E."/>
            <person name="Gao Y."/>
            <person name="Liu J."/>
            <person name="Shao H."/>
            <person name="Ye R."/>
            <person name="Li L."/>
            <person name="Wei W."/>
            <person name="Wang X."/>
            <person name="Wang C."/>
            <person name="Huo Q."/>
            <person name="Li W."/>
            <person name="Guo W."/>
            <person name="Chen H."/>
            <person name="Chen S."/>
            <person name="Zhou L."/>
            <person name="Zhou L."/>
            <person name="Ni X."/>
            <person name="Tian J."/>
            <person name="Zhou Y."/>
            <person name="Sheng Y."/>
            <person name="Liu T."/>
            <person name="Pan Y."/>
            <person name="Xia L."/>
            <person name="Li J."/>
            <person name="Zhao F."/>
            <person name="Cao W."/>
        </authorList>
    </citation>
    <scope>NUCLEOTIDE SEQUENCE</scope>
    <source>
        <strain evidence="2">Rmic-2018</strain>
        <tissue evidence="2">Larvae</tissue>
    </source>
</reference>
<feature type="region of interest" description="Disordered" evidence="1">
    <location>
        <begin position="443"/>
        <end position="504"/>
    </location>
</feature>
<dbReference type="AlphaFoldDB" id="A0A9J6ES92"/>